<sequence>MTIIERGSRVVIPSVHNLATLDAAIDAPPSVVLLADVHLGNVGPLARKCRNAGHKVLVRADMVQGLKADKRGLTLLKQEFAVDGIFTGSSSTARLAHQAGMAVYWRFFLLDTRSLDSAANQMNTMPWDGFEIAPGPMALHCAESLISSAGSKPLIAGGFISTEEMANELFDAGYSAINTSDRSLWPRLRS</sequence>
<keyword evidence="2" id="KW-1185">Reference proteome</keyword>
<dbReference type="PIRSF" id="PIRSF016897">
    <property type="entry name" value="GlpP"/>
    <property type="match status" value="1"/>
</dbReference>
<evidence type="ECO:0000313" key="1">
    <source>
        <dbReference type="EMBL" id="AZN29250.1"/>
    </source>
</evidence>
<dbReference type="Proteomes" id="UP000270021">
    <property type="component" value="Chromosome"/>
</dbReference>
<dbReference type="AlphaFoldDB" id="A0A3S8Z6Z3"/>
<dbReference type="GO" id="GO:0006071">
    <property type="term" value="P:glycerol metabolic process"/>
    <property type="evidence" value="ECO:0007669"/>
    <property type="project" value="InterPro"/>
</dbReference>
<dbReference type="PANTHER" id="PTHR35787">
    <property type="entry name" value="GLYCEROL UPTAKE OPERON ANTITERMINATOR REGULATORY PROTEIN"/>
    <property type="match status" value="1"/>
</dbReference>
<proteinExistence type="predicted"/>
<dbReference type="InterPro" id="IPR006699">
    <property type="entry name" value="GlpP"/>
</dbReference>
<protein>
    <submittedName>
        <fullName evidence="1">Glycerol-3-phosphate responsive antiterminator</fullName>
    </submittedName>
</protein>
<dbReference type="KEGG" id="fsl:EJO69_02250"/>
<dbReference type="OrthoDB" id="9799580at2"/>
<evidence type="ECO:0000313" key="2">
    <source>
        <dbReference type="Proteomes" id="UP000270021"/>
    </source>
</evidence>
<organism evidence="1 2">
    <name type="scientific">Flaviflexus salsibiostraticola</name>
    <dbReference type="NCBI Taxonomy" id="1282737"/>
    <lineage>
        <taxon>Bacteria</taxon>
        <taxon>Bacillati</taxon>
        <taxon>Actinomycetota</taxon>
        <taxon>Actinomycetes</taxon>
        <taxon>Actinomycetales</taxon>
        <taxon>Actinomycetaceae</taxon>
        <taxon>Flaviflexus</taxon>
    </lineage>
</organism>
<dbReference type="RefSeq" id="WP_126038656.1">
    <property type="nucleotide sequence ID" value="NZ_CP034438.1"/>
</dbReference>
<dbReference type="Pfam" id="PF04309">
    <property type="entry name" value="G3P_antiterm"/>
    <property type="match status" value="1"/>
</dbReference>
<name>A0A3S8Z6Z3_9ACTO</name>
<dbReference type="PANTHER" id="PTHR35787:SF1">
    <property type="entry name" value="GLYCEROL UPTAKE OPERON ANTITERMINATOR REGULATORY PROTEIN"/>
    <property type="match status" value="1"/>
</dbReference>
<dbReference type="Gene3D" id="3.20.20.70">
    <property type="entry name" value="Aldolase class I"/>
    <property type="match status" value="1"/>
</dbReference>
<gene>
    <name evidence="1" type="ORF">EJO69_02250</name>
</gene>
<dbReference type="InterPro" id="IPR013785">
    <property type="entry name" value="Aldolase_TIM"/>
</dbReference>
<reference evidence="1 2" key="1">
    <citation type="submission" date="2018-12" db="EMBL/GenBank/DDBJ databases">
        <title>Complete genome sequence of Flaviflexus salsibiostraticola KCTC 33148.</title>
        <authorList>
            <person name="Bae J.-W."/>
        </authorList>
    </citation>
    <scope>NUCLEOTIDE SEQUENCE [LARGE SCALE GENOMIC DNA]</scope>
    <source>
        <strain evidence="1 2">KCTC 33148</strain>
    </source>
</reference>
<dbReference type="EMBL" id="CP034438">
    <property type="protein sequence ID" value="AZN29250.1"/>
    <property type="molecule type" value="Genomic_DNA"/>
</dbReference>
<accession>A0A3S8Z6Z3</accession>
<dbReference type="SUPFAM" id="SSF110391">
    <property type="entry name" value="GlpP-like"/>
    <property type="match status" value="1"/>
</dbReference>
<dbReference type="GO" id="GO:0006355">
    <property type="term" value="P:regulation of DNA-templated transcription"/>
    <property type="evidence" value="ECO:0007669"/>
    <property type="project" value="InterPro"/>
</dbReference>